<name>A0A1I2TE36_9BACT</name>
<evidence type="ECO:0000313" key="3">
    <source>
        <dbReference type="Proteomes" id="UP000198724"/>
    </source>
</evidence>
<dbReference type="OrthoDB" id="9788916at2"/>
<dbReference type="Pfam" id="PF13302">
    <property type="entry name" value="Acetyltransf_3"/>
    <property type="match status" value="1"/>
</dbReference>
<dbReference type="GO" id="GO:0008999">
    <property type="term" value="F:protein-N-terminal-alanine acetyltransferase activity"/>
    <property type="evidence" value="ECO:0007669"/>
    <property type="project" value="TreeGrafter"/>
</dbReference>
<protein>
    <submittedName>
        <fullName evidence="2">Ribosomal-protein-alanine N-acetyltransferase</fullName>
    </submittedName>
</protein>
<accession>A0A1I2TE36</accession>
<dbReference type="Proteomes" id="UP000198724">
    <property type="component" value="Unassembled WGS sequence"/>
</dbReference>
<dbReference type="PANTHER" id="PTHR43792">
    <property type="entry name" value="GNAT FAMILY, PUTATIVE (AFU_ORTHOLOGUE AFUA_3G00765)-RELATED-RELATED"/>
    <property type="match status" value="1"/>
</dbReference>
<keyword evidence="3" id="KW-1185">Reference proteome</keyword>
<dbReference type="RefSeq" id="WP_092100570.1">
    <property type="nucleotide sequence ID" value="NZ_FOOT01000003.1"/>
</dbReference>
<evidence type="ECO:0000259" key="1">
    <source>
        <dbReference type="PROSITE" id="PS51186"/>
    </source>
</evidence>
<dbReference type="InterPro" id="IPR051531">
    <property type="entry name" value="N-acetyltransferase"/>
</dbReference>
<dbReference type="STRING" id="1436961.SAMN05421739_103100"/>
<dbReference type="SUPFAM" id="SSF55729">
    <property type="entry name" value="Acyl-CoA N-acyltransferases (Nat)"/>
    <property type="match status" value="1"/>
</dbReference>
<evidence type="ECO:0000313" key="2">
    <source>
        <dbReference type="EMBL" id="SFG63204.1"/>
    </source>
</evidence>
<dbReference type="AlphaFoldDB" id="A0A1I2TE36"/>
<dbReference type="InterPro" id="IPR000182">
    <property type="entry name" value="GNAT_dom"/>
</dbReference>
<feature type="domain" description="N-acetyltransferase" evidence="1">
    <location>
        <begin position="23"/>
        <end position="174"/>
    </location>
</feature>
<dbReference type="GO" id="GO:0005737">
    <property type="term" value="C:cytoplasm"/>
    <property type="evidence" value="ECO:0007669"/>
    <property type="project" value="TreeGrafter"/>
</dbReference>
<dbReference type="PROSITE" id="PS51186">
    <property type="entry name" value="GNAT"/>
    <property type="match status" value="1"/>
</dbReference>
<dbReference type="PANTHER" id="PTHR43792:SF9">
    <property type="entry name" value="RIBOSOMAL-PROTEIN-ALANINE ACETYLTRANSFERASE"/>
    <property type="match status" value="1"/>
</dbReference>
<dbReference type="EMBL" id="FOOT01000003">
    <property type="protein sequence ID" value="SFG63204.1"/>
    <property type="molecule type" value="Genomic_DNA"/>
</dbReference>
<proteinExistence type="predicted"/>
<reference evidence="3" key="1">
    <citation type="submission" date="2016-10" db="EMBL/GenBank/DDBJ databases">
        <authorList>
            <person name="Varghese N."/>
            <person name="Submissions S."/>
        </authorList>
    </citation>
    <scope>NUCLEOTIDE SEQUENCE [LARGE SCALE GENOMIC DNA]</scope>
    <source>
        <strain evidence="3">LP51</strain>
    </source>
</reference>
<dbReference type="Gene3D" id="3.40.630.30">
    <property type="match status" value="1"/>
</dbReference>
<keyword evidence="2" id="KW-0808">Transferase</keyword>
<gene>
    <name evidence="2" type="ORF">SAMN05421739_103100</name>
</gene>
<sequence>MRPPSLYTTRLQLRLIEPTDAAFILRGLSDKRVTAYYAVHYDTPEAVQEQMQFYQNLLQEGSGAWWAFSRNGDSELMGACGLSSVSQEHRKGELGFWLLPEHWGNGYIPEAAGAILKYGFEQLGLHRIEAIVEGGNAPSERVLQKLGFAYEGKLRECELKHHRFIDLLYYSLLETDLSSPAKTEARQV</sequence>
<organism evidence="2 3">
    <name type="scientific">Pontibacter chinhatensis</name>
    <dbReference type="NCBI Taxonomy" id="1436961"/>
    <lineage>
        <taxon>Bacteria</taxon>
        <taxon>Pseudomonadati</taxon>
        <taxon>Bacteroidota</taxon>
        <taxon>Cytophagia</taxon>
        <taxon>Cytophagales</taxon>
        <taxon>Hymenobacteraceae</taxon>
        <taxon>Pontibacter</taxon>
    </lineage>
</organism>
<dbReference type="InterPro" id="IPR016181">
    <property type="entry name" value="Acyl_CoA_acyltransferase"/>
</dbReference>